<dbReference type="PANTHER" id="PTHR46824">
    <property type="entry name" value="CALCIUM-BINDING PROTEIN CML48-RELATED"/>
    <property type="match status" value="1"/>
</dbReference>
<feature type="compositionally biased region" description="Low complexity" evidence="3">
    <location>
        <begin position="34"/>
        <end position="61"/>
    </location>
</feature>
<dbReference type="InterPro" id="IPR011992">
    <property type="entry name" value="EF-hand-dom_pair"/>
</dbReference>
<proteinExistence type="predicted"/>
<dbReference type="GO" id="GO:0005509">
    <property type="term" value="F:calcium ion binding"/>
    <property type="evidence" value="ECO:0007669"/>
    <property type="project" value="InterPro"/>
</dbReference>
<accession>A0A5N6L9U9</accession>
<dbReference type="Pfam" id="PF13499">
    <property type="entry name" value="EF-hand_7"/>
    <property type="match status" value="1"/>
</dbReference>
<dbReference type="SUPFAM" id="SSF47473">
    <property type="entry name" value="EF-hand"/>
    <property type="match status" value="1"/>
</dbReference>
<dbReference type="InterPro" id="IPR044590">
    <property type="entry name" value="CML48/49/50"/>
</dbReference>
<keyword evidence="1" id="KW-0106">Calcium</keyword>
<dbReference type="EMBL" id="SZYD01002198">
    <property type="protein sequence ID" value="KAC9826158.1"/>
    <property type="molecule type" value="Genomic_DNA"/>
</dbReference>
<organism evidence="5 6">
    <name type="scientific">Mikania micrantha</name>
    <name type="common">bitter vine</name>
    <dbReference type="NCBI Taxonomy" id="192012"/>
    <lineage>
        <taxon>Eukaryota</taxon>
        <taxon>Viridiplantae</taxon>
        <taxon>Streptophyta</taxon>
        <taxon>Embryophyta</taxon>
        <taxon>Tracheophyta</taxon>
        <taxon>Spermatophyta</taxon>
        <taxon>Magnoliopsida</taxon>
        <taxon>eudicotyledons</taxon>
        <taxon>Gunneridae</taxon>
        <taxon>Pentapetalae</taxon>
        <taxon>asterids</taxon>
        <taxon>campanulids</taxon>
        <taxon>Asterales</taxon>
        <taxon>Asteraceae</taxon>
        <taxon>Asteroideae</taxon>
        <taxon>Heliantheae alliance</taxon>
        <taxon>Eupatorieae</taxon>
        <taxon>Mikania</taxon>
    </lineage>
</organism>
<dbReference type="PROSITE" id="PS50222">
    <property type="entry name" value="EF_HAND_2"/>
    <property type="match status" value="1"/>
</dbReference>
<evidence type="ECO:0000259" key="4">
    <source>
        <dbReference type="PROSITE" id="PS50222"/>
    </source>
</evidence>
<evidence type="ECO:0000313" key="5">
    <source>
        <dbReference type="EMBL" id="KAC9826158.1"/>
    </source>
</evidence>
<dbReference type="Proteomes" id="UP000326396">
    <property type="component" value="Unassembled WGS sequence"/>
</dbReference>
<evidence type="ECO:0000256" key="3">
    <source>
        <dbReference type="SAM" id="MobiDB-lite"/>
    </source>
</evidence>
<dbReference type="OrthoDB" id="186625at2759"/>
<keyword evidence="6" id="KW-1185">Reference proteome</keyword>
<evidence type="ECO:0000313" key="6">
    <source>
        <dbReference type="Proteomes" id="UP000326396"/>
    </source>
</evidence>
<dbReference type="InterPro" id="IPR002048">
    <property type="entry name" value="EF_hand_dom"/>
</dbReference>
<name>A0A5N6L9U9_9ASTR</name>
<feature type="coiled-coil region" evidence="2">
    <location>
        <begin position="319"/>
        <end position="396"/>
    </location>
</feature>
<evidence type="ECO:0000256" key="2">
    <source>
        <dbReference type="SAM" id="Coils"/>
    </source>
</evidence>
<dbReference type="Gene3D" id="1.10.238.10">
    <property type="entry name" value="EF-hand"/>
    <property type="match status" value="1"/>
</dbReference>
<keyword evidence="2" id="KW-0175">Coiled coil</keyword>
<dbReference type="AlphaFoldDB" id="A0A5N6L9U9"/>
<gene>
    <name evidence="5" type="ORF">E3N88_45206</name>
</gene>
<dbReference type="PANTHER" id="PTHR46824:SF1">
    <property type="entry name" value="CALCIUM-BINDING PROTEIN CML49-RELATED"/>
    <property type="match status" value="1"/>
</dbReference>
<reference evidence="5 6" key="1">
    <citation type="submission" date="2019-05" db="EMBL/GenBank/DDBJ databases">
        <title>Mikania micrantha, genome provides insights into the molecular mechanism of rapid growth.</title>
        <authorList>
            <person name="Liu B."/>
        </authorList>
    </citation>
    <scope>NUCLEOTIDE SEQUENCE [LARGE SCALE GENOMIC DNA]</scope>
    <source>
        <strain evidence="5">NLD-2019</strain>
        <tissue evidence="5">Leaf</tissue>
    </source>
</reference>
<dbReference type="PROSITE" id="PS00018">
    <property type="entry name" value="EF_HAND_1"/>
    <property type="match status" value="1"/>
</dbReference>
<sequence length="414" mass="46078">MSGYPQNPSGYGAPPPSSQPYSSAPYGAPPQPYGTPAQPYGAPAQPYGAPAQPYGAPAQTYGASTQSPYAQVATPYGAPQPSAPYGAQPQTKPPKDQNKPSSSPYGAPQPGGGYPPAPGSYGSPFSALVPSTFPREPIRTWWRVFRSRIRTEVESSTIRSYRGRYRRTIRASVEVDGVPDVYDDGVRIEVEESRTVNDGPKEFTQVFYSLQNWRANFEKFDRDRSGQIDANELREALLSLGFSVSPVVLDLLVSKFDKTGGKNKAIEYDNFIEYGLTEKFKEKDTTYSGHATFSYEAFMLTAFDQRDNMASSIDLQETLKPFHQRASDAEERLEKLEAAFAKTKVVVDPRNEELSNKVAELQRLLEDAKSEQLAEREKILKEMQRVTDENAKLRYRITHLVRAIEKTDSDLALK</sequence>
<evidence type="ECO:0000256" key="1">
    <source>
        <dbReference type="ARBA" id="ARBA00022837"/>
    </source>
</evidence>
<feature type="domain" description="EF-hand" evidence="4">
    <location>
        <begin position="208"/>
        <end position="243"/>
    </location>
</feature>
<dbReference type="SMART" id="SM00054">
    <property type="entry name" value="EFh"/>
    <property type="match status" value="1"/>
</dbReference>
<comment type="caution">
    <text evidence="5">The sequence shown here is derived from an EMBL/GenBank/DDBJ whole genome shotgun (WGS) entry which is preliminary data.</text>
</comment>
<protein>
    <recommendedName>
        <fullName evidence="4">EF-hand domain-containing protein</fullName>
    </recommendedName>
</protein>
<dbReference type="InterPro" id="IPR018247">
    <property type="entry name" value="EF_Hand_1_Ca_BS"/>
</dbReference>
<feature type="region of interest" description="Disordered" evidence="3">
    <location>
        <begin position="1"/>
        <end position="119"/>
    </location>
</feature>